<dbReference type="InterPro" id="IPR051783">
    <property type="entry name" value="NAD(P)-dependent_oxidoreduct"/>
</dbReference>
<dbReference type="CDD" id="cd05266">
    <property type="entry name" value="SDR_a4"/>
    <property type="match status" value="1"/>
</dbReference>
<dbReference type="PANTHER" id="PTHR48079">
    <property type="entry name" value="PROTEIN YEEZ"/>
    <property type="match status" value="1"/>
</dbReference>
<dbReference type="EMBL" id="CP157948">
    <property type="protein sequence ID" value="XBS90825.1"/>
    <property type="molecule type" value="Genomic_DNA"/>
</dbReference>
<keyword evidence="2" id="KW-0560">Oxidoreductase</keyword>
<evidence type="ECO:0000313" key="2">
    <source>
        <dbReference type="EMBL" id="XBS90825.1"/>
    </source>
</evidence>
<dbReference type="SUPFAM" id="SSF51735">
    <property type="entry name" value="NAD(P)-binding Rossmann-fold domains"/>
    <property type="match status" value="1"/>
</dbReference>
<dbReference type="InterPro" id="IPR036291">
    <property type="entry name" value="NAD(P)-bd_dom_sf"/>
</dbReference>
<accession>A0AAU7QN37</accession>
<dbReference type="RefSeq" id="WP_007810029.1">
    <property type="nucleotide sequence ID" value="NZ_CP157948.1"/>
</dbReference>
<reference evidence="2" key="1">
    <citation type="submission" date="2024-06" db="EMBL/GenBank/DDBJ databases">
        <authorList>
            <person name="Sun Y."/>
        </authorList>
    </citation>
    <scope>NUCLEOTIDE SEQUENCE</scope>
    <source>
        <strain evidence="2">IGA1.0</strain>
    </source>
</reference>
<proteinExistence type="predicted"/>
<organism evidence="2">
    <name type="scientific">Rhodanobacter sp. IGA1.0</name>
    <dbReference type="NCBI Taxonomy" id="3158582"/>
    <lineage>
        <taxon>Bacteria</taxon>
        <taxon>Pseudomonadati</taxon>
        <taxon>Pseudomonadota</taxon>
        <taxon>Gammaproteobacteria</taxon>
        <taxon>Lysobacterales</taxon>
        <taxon>Rhodanobacteraceae</taxon>
        <taxon>Rhodanobacter</taxon>
    </lineage>
</organism>
<dbReference type="EC" id="1.1.1.290" evidence="2"/>
<name>A0AAU7QN37_9GAMM</name>
<dbReference type="Gene3D" id="3.40.50.720">
    <property type="entry name" value="NAD(P)-binding Rossmann-like Domain"/>
    <property type="match status" value="1"/>
</dbReference>
<dbReference type="Pfam" id="PF01370">
    <property type="entry name" value="Epimerase"/>
    <property type="match status" value="1"/>
</dbReference>
<dbReference type="GO" id="GO:0004029">
    <property type="term" value="F:aldehyde dehydrogenase (NAD+) activity"/>
    <property type="evidence" value="ECO:0007669"/>
    <property type="project" value="TreeGrafter"/>
</dbReference>
<dbReference type="AlphaFoldDB" id="A0AAU7QN37"/>
<gene>
    <name evidence="2" type="ORF">ABNK63_04055</name>
</gene>
<protein>
    <submittedName>
        <fullName evidence="2">SDR family oxidoreductase</fullName>
        <ecNumber evidence="2">1.1.1.290</ecNumber>
    </submittedName>
</protein>
<dbReference type="GO" id="GO:0005737">
    <property type="term" value="C:cytoplasm"/>
    <property type="evidence" value="ECO:0007669"/>
    <property type="project" value="TreeGrafter"/>
</dbReference>
<evidence type="ECO:0000259" key="1">
    <source>
        <dbReference type="Pfam" id="PF01370"/>
    </source>
</evidence>
<dbReference type="InterPro" id="IPR001509">
    <property type="entry name" value="Epimerase_deHydtase"/>
</dbReference>
<dbReference type="PANTHER" id="PTHR48079:SF6">
    <property type="entry name" value="NAD(P)-BINDING DOMAIN-CONTAINING PROTEIN-RELATED"/>
    <property type="match status" value="1"/>
</dbReference>
<sequence>MSERILLAGCGDLGERVAQLLRARGDDVWALRRHPPARGASGVHWLGGDLTDPASLGVLPRGITRVVYLPAPDGRDRASYRAVFVDGLRHLLEALDGSRLQRCLFVSSSAVYGEHDGDWVDEATSVGPLGFNGAVLCEAEQWLAEQPVPGVVLRLAGLYGPGRLQLVEKLRAGQLRVPREVPHWANRIHVDDAAAAIVHLLQLEAPQSLYLGVDDTPMPLDELYDFLAALIDAPPPEEGAAPVGVGSKRLSNARLRASGWAPQWPDSREGYAALIDS</sequence>
<feature type="domain" description="NAD-dependent epimerase/dehydratase" evidence="1">
    <location>
        <begin position="9"/>
        <end position="203"/>
    </location>
</feature>
<dbReference type="GO" id="GO:0033711">
    <property type="term" value="F:4-phosphoerythronate dehydrogenase activity"/>
    <property type="evidence" value="ECO:0007669"/>
    <property type="project" value="UniProtKB-EC"/>
</dbReference>